<protein>
    <submittedName>
        <fullName evidence="2">Lipoprotein</fullName>
    </submittedName>
</protein>
<name>A0A7G1NZ15_9ACTN</name>
<evidence type="ECO:0000313" key="2">
    <source>
        <dbReference type="EMBL" id="BCL27892.1"/>
    </source>
</evidence>
<sequence length="252" mass="26511">MTAIPQGRTRKAVLMRAVCALVVAGAGVTGCGGDDPDAGTNGVGKLPPAKIRSSTVSAAKAAATVRLSGAVVSNKRTYKLDMQLKKDGGTGSVTSKGVTFQLLRVDEHLFIKADADFWTHQDGKSDDSTSDTAAAGKLENKYVKVPKGDPAYQQLSVFTEKDVLLDGLLALQGELATDGHHELNGTRTIRLTSDEGSGGRIDVSLEGKPYPLLLVRAGDAGTLRLTDWGREFALKAPDKDATVDYGQQLPSS</sequence>
<proteinExistence type="predicted"/>
<evidence type="ECO:0000313" key="3">
    <source>
        <dbReference type="Proteomes" id="UP000516444"/>
    </source>
</evidence>
<dbReference type="EMBL" id="AP023440">
    <property type="protein sequence ID" value="BCL27892.1"/>
    <property type="molecule type" value="Genomic_DNA"/>
</dbReference>
<keyword evidence="2" id="KW-0449">Lipoprotein</keyword>
<keyword evidence="1" id="KW-0732">Signal</keyword>
<dbReference type="KEGG" id="sgm:GCM10017557_27510"/>
<feature type="chain" id="PRO_5028856379" evidence="1">
    <location>
        <begin position="27"/>
        <end position="252"/>
    </location>
</feature>
<gene>
    <name evidence="2" type="ORF">GCM10017557_27510</name>
</gene>
<reference evidence="2 3" key="1">
    <citation type="journal article" date="2014" name="Int. J. Syst. Evol. Microbiol.">
        <title>Complete genome sequence of Corynebacterium casei LMG S-19264T (=DSM 44701T), isolated from a smear-ripened cheese.</title>
        <authorList>
            <consortium name="US DOE Joint Genome Institute (JGI-PGF)"/>
            <person name="Walter F."/>
            <person name="Albersmeier A."/>
            <person name="Kalinowski J."/>
            <person name="Ruckert C."/>
        </authorList>
    </citation>
    <scope>NUCLEOTIDE SEQUENCE [LARGE SCALE GENOMIC DNA]</scope>
    <source>
        <strain evidence="2 3">JCM 4677</strain>
    </source>
</reference>
<accession>A0A7G1NZ15</accession>
<evidence type="ECO:0000256" key="1">
    <source>
        <dbReference type="SAM" id="SignalP"/>
    </source>
</evidence>
<dbReference type="Proteomes" id="UP000516444">
    <property type="component" value="Chromosome"/>
</dbReference>
<feature type="signal peptide" evidence="1">
    <location>
        <begin position="1"/>
        <end position="26"/>
    </location>
</feature>
<keyword evidence="3" id="KW-1185">Reference proteome</keyword>
<organism evidence="2 3">
    <name type="scientific">Streptomyces aurantiacus</name>
    <dbReference type="NCBI Taxonomy" id="47760"/>
    <lineage>
        <taxon>Bacteria</taxon>
        <taxon>Bacillati</taxon>
        <taxon>Actinomycetota</taxon>
        <taxon>Actinomycetes</taxon>
        <taxon>Kitasatosporales</taxon>
        <taxon>Streptomycetaceae</taxon>
        <taxon>Streptomyces</taxon>
        <taxon>Streptomyces aurantiacus group</taxon>
    </lineage>
</organism>
<dbReference type="AlphaFoldDB" id="A0A7G1NZ15"/>